<sequence>MNRYFFSHYFKGGRAVKTGSGPFNITRKGDCVFIAANLLLSVSKEQTLANHRRHWFFATVCRQCCFK</sequence>
<dbReference type="STRING" id="1409788.NC99_45900"/>
<dbReference type="AlphaFoldDB" id="A0A0L8V2Y0"/>
<protein>
    <submittedName>
        <fullName evidence="1">Uncharacterized protein</fullName>
    </submittedName>
</protein>
<name>A0A0L8V2Y0_9BACT</name>
<dbReference type="EMBL" id="LGIA01000222">
    <property type="protein sequence ID" value="KOH42582.1"/>
    <property type="molecule type" value="Genomic_DNA"/>
</dbReference>
<comment type="caution">
    <text evidence="1">The sequence shown here is derived from an EMBL/GenBank/DDBJ whole genome shotgun (WGS) entry which is preliminary data.</text>
</comment>
<organism evidence="1 2">
    <name type="scientific">Sunxiuqinia dokdonensis</name>
    <dbReference type="NCBI Taxonomy" id="1409788"/>
    <lineage>
        <taxon>Bacteria</taxon>
        <taxon>Pseudomonadati</taxon>
        <taxon>Bacteroidota</taxon>
        <taxon>Bacteroidia</taxon>
        <taxon>Marinilabiliales</taxon>
        <taxon>Prolixibacteraceae</taxon>
        <taxon>Sunxiuqinia</taxon>
    </lineage>
</organism>
<accession>A0A0L8V2Y0</accession>
<evidence type="ECO:0000313" key="2">
    <source>
        <dbReference type="Proteomes" id="UP000036958"/>
    </source>
</evidence>
<keyword evidence="2" id="KW-1185">Reference proteome</keyword>
<dbReference type="Proteomes" id="UP000036958">
    <property type="component" value="Unassembled WGS sequence"/>
</dbReference>
<gene>
    <name evidence="1" type="ORF">NC99_45900</name>
</gene>
<proteinExistence type="predicted"/>
<evidence type="ECO:0000313" key="1">
    <source>
        <dbReference type="EMBL" id="KOH42582.1"/>
    </source>
</evidence>
<reference evidence="2" key="1">
    <citation type="submission" date="2015-07" db="EMBL/GenBank/DDBJ databases">
        <title>Genome sequencing of Sunxiuqinia dokdonensis strain SK.</title>
        <authorList>
            <person name="Ahn S."/>
            <person name="Kim B.-C."/>
        </authorList>
    </citation>
    <scope>NUCLEOTIDE SEQUENCE [LARGE SCALE GENOMIC DNA]</scope>
    <source>
        <strain evidence="2">SK</strain>
    </source>
</reference>